<keyword evidence="1" id="KW-0472">Membrane</keyword>
<reference evidence="2 3" key="1">
    <citation type="journal article" date="2018" name="New Phytol.">
        <title>Phylogenomics of Endogonaceae and evolution of mycorrhizas within Mucoromycota.</title>
        <authorList>
            <person name="Chang Y."/>
            <person name="Desiro A."/>
            <person name="Na H."/>
            <person name="Sandor L."/>
            <person name="Lipzen A."/>
            <person name="Clum A."/>
            <person name="Barry K."/>
            <person name="Grigoriev I.V."/>
            <person name="Martin F.M."/>
            <person name="Stajich J.E."/>
            <person name="Smith M.E."/>
            <person name="Bonito G."/>
            <person name="Spatafora J.W."/>
        </authorList>
    </citation>
    <scope>NUCLEOTIDE SEQUENCE [LARGE SCALE GENOMIC DNA]</scope>
    <source>
        <strain evidence="2 3">AD002</strain>
    </source>
</reference>
<keyword evidence="3" id="KW-1185">Reference proteome</keyword>
<evidence type="ECO:0000313" key="3">
    <source>
        <dbReference type="Proteomes" id="UP000274822"/>
    </source>
</evidence>
<accession>A0A433QX00</accession>
<evidence type="ECO:0000313" key="2">
    <source>
        <dbReference type="EMBL" id="RUS34333.1"/>
    </source>
</evidence>
<evidence type="ECO:0000256" key="1">
    <source>
        <dbReference type="SAM" id="Phobius"/>
    </source>
</evidence>
<comment type="caution">
    <text evidence="2">The sequence shown here is derived from an EMBL/GenBank/DDBJ whole genome shotgun (WGS) entry which is preliminary data.</text>
</comment>
<gene>
    <name evidence="2" type="ORF">BC938DRAFT_481148</name>
</gene>
<feature type="transmembrane region" description="Helical" evidence="1">
    <location>
        <begin position="69"/>
        <end position="96"/>
    </location>
</feature>
<keyword evidence="1" id="KW-1133">Transmembrane helix</keyword>
<proteinExistence type="predicted"/>
<dbReference type="Proteomes" id="UP000274822">
    <property type="component" value="Unassembled WGS sequence"/>
</dbReference>
<dbReference type="EMBL" id="RBNJ01000575">
    <property type="protein sequence ID" value="RUS34333.1"/>
    <property type="molecule type" value="Genomic_DNA"/>
</dbReference>
<dbReference type="AlphaFoldDB" id="A0A433QX00"/>
<name>A0A433QX00_9FUNG</name>
<keyword evidence="1" id="KW-0812">Transmembrane</keyword>
<organism evidence="2 3">
    <name type="scientific">Jimgerdemannia flammicorona</name>
    <dbReference type="NCBI Taxonomy" id="994334"/>
    <lineage>
        <taxon>Eukaryota</taxon>
        <taxon>Fungi</taxon>
        <taxon>Fungi incertae sedis</taxon>
        <taxon>Mucoromycota</taxon>
        <taxon>Mucoromycotina</taxon>
        <taxon>Endogonomycetes</taxon>
        <taxon>Endogonales</taxon>
        <taxon>Endogonaceae</taxon>
        <taxon>Jimgerdemannia</taxon>
    </lineage>
</organism>
<sequence length="108" mass="11798">MNIKRKAGGANDVSCLHTSTGGSRGWANRLADYKAKRRCHGDYRIQSDHVSFLMPLICRFWRKKPSIQLAQFGILSIVTPAVKLAIAIVALAVGFINGVNGRGFPDAE</sequence>
<protein>
    <submittedName>
        <fullName evidence="2">Uncharacterized protein</fullName>
    </submittedName>
</protein>